<dbReference type="Proteomes" id="UP001407405">
    <property type="component" value="Unassembled WGS sequence"/>
</dbReference>
<evidence type="ECO:0000313" key="1">
    <source>
        <dbReference type="EMBL" id="MEN1761743.1"/>
    </source>
</evidence>
<protein>
    <recommendedName>
        <fullName evidence="3">Helicase ATP-binding domain-containing protein</fullName>
    </recommendedName>
</protein>
<evidence type="ECO:0000313" key="2">
    <source>
        <dbReference type="Proteomes" id="UP001407405"/>
    </source>
</evidence>
<dbReference type="SUPFAM" id="SSF52540">
    <property type="entry name" value="P-loop containing nucleoside triphosphate hydrolases"/>
    <property type="match status" value="1"/>
</dbReference>
<comment type="caution">
    <text evidence="1">The sequence shown here is derived from an EMBL/GenBank/DDBJ whole genome shotgun (WGS) entry which is preliminary data.</text>
</comment>
<accession>A0ABU9VX53</accession>
<dbReference type="InterPro" id="IPR027417">
    <property type="entry name" value="P-loop_NTPase"/>
</dbReference>
<organism evidence="1 2">
    <name type="scientific">Anoxynatronum sibiricum</name>
    <dbReference type="NCBI Taxonomy" id="210623"/>
    <lineage>
        <taxon>Bacteria</taxon>
        <taxon>Bacillati</taxon>
        <taxon>Bacillota</taxon>
        <taxon>Clostridia</taxon>
        <taxon>Eubacteriales</taxon>
        <taxon>Clostridiaceae</taxon>
        <taxon>Anoxynatronum</taxon>
    </lineage>
</organism>
<reference evidence="1 2" key="1">
    <citation type="submission" date="2024-04" db="EMBL/GenBank/DDBJ databases">
        <title>Genome sequencing and metabolic network reconstruction of aminoacids and betaine degradation by Anoxynatronum sibiricum.</title>
        <authorList>
            <person name="Detkova E.N."/>
            <person name="Boltjanskaja Y.V."/>
            <person name="Mardanov A.V."/>
            <person name="Kevbrin V."/>
        </authorList>
    </citation>
    <scope>NUCLEOTIDE SEQUENCE [LARGE SCALE GENOMIC DNA]</scope>
    <source>
        <strain evidence="1 2">Z-7981</strain>
    </source>
</reference>
<proteinExistence type="predicted"/>
<gene>
    <name evidence="1" type="ORF">AAIG11_14750</name>
</gene>
<sequence length="914" mass="104708">MSAVTVTCCIHETSYTKKPGKYDFPTLSCQLPSQEHTVSPSSLAACCGSRGHTFSPATFGQNQRTAACFQQQQVFALDFDDTLSLHEVMDRCRQVQLPLSFVYETFSSTKENRFRAVFIHNCSIDSAIVSKIILTMLIGLFPEADKSCIDVARMFFGGKKVLYQHPQINDFEATFTVFELNTALIAYLSAVDSKNVARKIRTILSKTGIGFGSTFPFINEFSSEAEFFGMCQHTDFYQIKDLSKKIEEIRISSTLLVENRSTFPQFIKINDFYSFYFLVNFKQKNSFHVLLIQTHSTPLKNNNVSTVTAATSIRKKSQKKLLQDFPFKELPKYCQLYRSFQNGETCLDHHHLFGLATQFSNIKEGKTHFFNLLSSSANDDYGYNAHRRWDYYYNYLVSQRYLPRNCIGFCPYHDQCRPSSNMISKALIVRKEIRQTSQPHYSPLPDAEQELEQHLLEALDAKGKDIHLIEAQTGLGKSTAYLRHLDRNNTRKIIAVPTNKLKDAIVKSATDKGYCVMGTPSLPRDQMSPSLLKKVESLFQKGAYRLARLVMEKAVKRHPSPALSAYLEDDKKIFSFSGHLVTTHSKLFTLDASFLQKYDVIIDEDVFRTALRMETVTLQDLRKLKSKLPLPVTQAINLILRRLNRHPLTRYDALPPLDKACHDDLECFADKRLLTNALDFLRSEAAFLDKERLQYAFVQKLPDTKIVLLSATANKELYQKLFCRDIHVYETKEAAYQGRLLQYHDASYSRSYLAEHLDQVIENVRVLCPGNPVITFKIYEQAFCPEQELHFGNLEGHNDFTGESLSIVGTPHVKRCVYDLIGLVLGVPEKTVRSANLSSQPLERNGYRFWFHTFTHPLLREIQLWLIEQELEQAVGRARLLRHDCQVTVFSNFPLRQAILERDLPALPDHQSLG</sequence>
<dbReference type="EMBL" id="JBCITM010000020">
    <property type="protein sequence ID" value="MEN1761743.1"/>
    <property type="molecule type" value="Genomic_DNA"/>
</dbReference>
<name>A0ABU9VX53_9CLOT</name>
<keyword evidence="2" id="KW-1185">Reference proteome</keyword>
<evidence type="ECO:0008006" key="3">
    <source>
        <dbReference type="Google" id="ProtNLM"/>
    </source>
</evidence>